<keyword evidence="3" id="KW-0813">Transport</keyword>
<dbReference type="PRINTS" id="PR00171">
    <property type="entry name" value="SUGRTRNSPORT"/>
</dbReference>
<dbReference type="PROSITE" id="PS00216">
    <property type="entry name" value="SUGAR_TRANSPORT_1"/>
    <property type="match status" value="2"/>
</dbReference>
<dbReference type="GO" id="GO:0016020">
    <property type="term" value="C:membrane"/>
    <property type="evidence" value="ECO:0007669"/>
    <property type="project" value="UniProtKB-SubCell"/>
</dbReference>
<evidence type="ECO:0000256" key="7">
    <source>
        <dbReference type="SAM" id="Phobius"/>
    </source>
</evidence>
<feature type="transmembrane region" description="Helical" evidence="7">
    <location>
        <begin position="101"/>
        <end position="120"/>
    </location>
</feature>
<dbReference type="InterPro" id="IPR036259">
    <property type="entry name" value="MFS_trans_sf"/>
</dbReference>
<sequence>MAPPNIDVTKTLENNTHPQWWKDPGMRKLNFMILCVITAQMTCGYDEAVVGNFQAMKPWLKDMSYPDASHIGLITTIIFVGGFIGSFPASPVADVYGRKMGLYIGSFFTLIGTIIQTSAFGYAQFMVGRCLLGVGISFTCVAGPSMIAELAHPRQRGTVLGFFNTLWYVGAIIAAWGSFGSGHLSTSWSWRIPSLVQALPPIFLIAMLPFMPESPRWLLARGRSEDARAVLAEYHANGQMDDELVLYEIDEINTALAIESRYSEVGWNILWNTAANRKKMAVTISVFVLCLWCGQGVISYYFSPLLTSLKVTGTNQQTGINGGMQIWNFLVSIAGALLADRIGRRSLWMVSLNGMICANIGITITSAVFDKNGNNAAAYMAIAFLFLYNAGFNIACNPLAYSYPTEILPYSMRTKGLAAMVAIGQALLIVSQYANPVAIAAIGWKYWLFFLGMLVLFLAMVYFTYPETKGLTLEELARLFEDDKTMNVVEKMEGIEPETEVVAVTVDKKE</sequence>
<dbReference type="InterPro" id="IPR003663">
    <property type="entry name" value="Sugar/inositol_transpt"/>
</dbReference>
<dbReference type="GO" id="GO:0005351">
    <property type="term" value="F:carbohydrate:proton symporter activity"/>
    <property type="evidence" value="ECO:0007669"/>
    <property type="project" value="TreeGrafter"/>
</dbReference>
<feature type="transmembrane region" description="Helical" evidence="7">
    <location>
        <begin position="417"/>
        <end position="434"/>
    </location>
</feature>
<evidence type="ECO:0000313" key="9">
    <source>
        <dbReference type="EMBL" id="KUJ15106.1"/>
    </source>
</evidence>
<dbReference type="RefSeq" id="XP_018069461.1">
    <property type="nucleotide sequence ID" value="XM_018220089.1"/>
</dbReference>
<comment type="similarity">
    <text evidence="2">Belongs to the major facilitator superfamily. Sugar transporter (TC 2.A.1.1) family.</text>
</comment>
<dbReference type="InterPro" id="IPR050360">
    <property type="entry name" value="MFS_Sugar_Transporters"/>
</dbReference>
<dbReference type="PANTHER" id="PTHR48022:SF64">
    <property type="entry name" value="MAJOR FACILITATOR SUPERFAMILY (MFS) PROFILE DOMAIN-CONTAINING PROTEIN"/>
    <property type="match status" value="1"/>
</dbReference>
<feature type="transmembrane region" description="Helical" evidence="7">
    <location>
        <begin position="68"/>
        <end position="89"/>
    </location>
</feature>
<gene>
    <name evidence="9" type="ORF">LY89DRAFT_736162</name>
</gene>
<evidence type="ECO:0000256" key="2">
    <source>
        <dbReference type="ARBA" id="ARBA00010992"/>
    </source>
</evidence>
<feature type="transmembrane region" description="Helical" evidence="7">
    <location>
        <begin position="346"/>
        <end position="364"/>
    </location>
</feature>
<feature type="domain" description="Major facilitator superfamily (MFS) profile" evidence="8">
    <location>
        <begin position="32"/>
        <end position="469"/>
    </location>
</feature>
<dbReference type="AlphaFoldDB" id="A0A194X4L5"/>
<dbReference type="SUPFAM" id="SSF103473">
    <property type="entry name" value="MFS general substrate transporter"/>
    <property type="match status" value="1"/>
</dbReference>
<dbReference type="Proteomes" id="UP000070700">
    <property type="component" value="Unassembled WGS sequence"/>
</dbReference>
<feature type="transmembrane region" description="Helical" evidence="7">
    <location>
        <begin position="191"/>
        <end position="211"/>
    </location>
</feature>
<dbReference type="InParanoid" id="A0A194X4L5"/>
<dbReference type="Gene3D" id="1.20.1250.20">
    <property type="entry name" value="MFS general substrate transporter like domains"/>
    <property type="match status" value="1"/>
</dbReference>
<keyword evidence="4 7" id="KW-0812">Transmembrane</keyword>
<dbReference type="EMBL" id="KQ947419">
    <property type="protein sequence ID" value="KUJ15106.1"/>
    <property type="molecule type" value="Genomic_DNA"/>
</dbReference>
<protein>
    <submittedName>
        <fullName evidence="9">General substrate transporter</fullName>
    </submittedName>
</protein>
<dbReference type="InterPro" id="IPR005829">
    <property type="entry name" value="Sugar_transporter_CS"/>
</dbReference>
<dbReference type="OrthoDB" id="6133115at2759"/>
<name>A0A194X4L5_MOLSC</name>
<evidence type="ECO:0000256" key="5">
    <source>
        <dbReference type="ARBA" id="ARBA00022989"/>
    </source>
</evidence>
<evidence type="ECO:0000313" key="10">
    <source>
        <dbReference type="Proteomes" id="UP000070700"/>
    </source>
</evidence>
<keyword evidence="10" id="KW-1185">Reference proteome</keyword>
<dbReference type="PANTHER" id="PTHR48022">
    <property type="entry name" value="PLASTIDIC GLUCOSE TRANSPORTER 4"/>
    <property type="match status" value="1"/>
</dbReference>
<comment type="subcellular location">
    <subcellularLocation>
        <location evidence="1">Membrane</location>
        <topology evidence="1">Multi-pass membrane protein</topology>
    </subcellularLocation>
</comment>
<keyword evidence="6 7" id="KW-0472">Membrane</keyword>
<proteinExistence type="inferred from homology"/>
<evidence type="ECO:0000256" key="1">
    <source>
        <dbReference type="ARBA" id="ARBA00004141"/>
    </source>
</evidence>
<dbReference type="InterPro" id="IPR005828">
    <property type="entry name" value="MFS_sugar_transport-like"/>
</dbReference>
<evidence type="ECO:0000256" key="6">
    <source>
        <dbReference type="ARBA" id="ARBA00023136"/>
    </source>
</evidence>
<feature type="transmembrane region" description="Helical" evidence="7">
    <location>
        <begin position="280"/>
        <end position="302"/>
    </location>
</feature>
<keyword evidence="5 7" id="KW-1133">Transmembrane helix</keyword>
<feature type="transmembrane region" description="Helical" evidence="7">
    <location>
        <begin position="322"/>
        <end position="339"/>
    </location>
</feature>
<dbReference type="FunFam" id="1.20.1250.20:FF:000134">
    <property type="entry name" value="MFS sugar transporter protein"/>
    <property type="match status" value="1"/>
</dbReference>
<dbReference type="KEGG" id="psco:LY89DRAFT_736162"/>
<dbReference type="InterPro" id="IPR020846">
    <property type="entry name" value="MFS_dom"/>
</dbReference>
<reference evidence="9 10" key="1">
    <citation type="submission" date="2015-10" db="EMBL/GenBank/DDBJ databases">
        <title>Full genome of DAOMC 229536 Phialocephala scopiformis, a fungal endophyte of spruce producing the potent anti-insectan compound rugulosin.</title>
        <authorList>
            <consortium name="DOE Joint Genome Institute"/>
            <person name="Walker A.K."/>
            <person name="Frasz S.L."/>
            <person name="Seifert K.A."/>
            <person name="Miller J.D."/>
            <person name="Mondo S.J."/>
            <person name="Labutti K."/>
            <person name="Lipzen A."/>
            <person name="Dockter R."/>
            <person name="Kennedy M."/>
            <person name="Grigoriev I.V."/>
            <person name="Spatafora J.W."/>
        </authorList>
    </citation>
    <scope>NUCLEOTIDE SEQUENCE [LARGE SCALE GENOMIC DNA]</scope>
    <source>
        <strain evidence="9 10">CBS 120377</strain>
    </source>
</reference>
<feature type="transmembrane region" description="Helical" evidence="7">
    <location>
        <begin position="446"/>
        <end position="465"/>
    </location>
</feature>
<dbReference type="GeneID" id="28829815"/>
<feature type="transmembrane region" description="Helical" evidence="7">
    <location>
        <begin position="29"/>
        <end position="48"/>
    </location>
</feature>
<evidence type="ECO:0000256" key="3">
    <source>
        <dbReference type="ARBA" id="ARBA00022448"/>
    </source>
</evidence>
<evidence type="ECO:0000259" key="8">
    <source>
        <dbReference type="PROSITE" id="PS50850"/>
    </source>
</evidence>
<feature type="transmembrane region" description="Helical" evidence="7">
    <location>
        <begin position="159"/>
        <end position="179"/>
    </location>
</feature>
<dbReference type="PROSITE" id="PS50850">
    <property type="entry name" value="MFS"/>
    <property type="match status" value="1"/>
</dbReference>
<organism evidence="9 10">
    <name type="scientific">Mollisia scopiformis</name>
    <name type="common">Conifer needle endophyte fungus</name>
    <name type="synonym">Phialocephala scopiformis</name>
    <dbReference type="NCBI Taxonomy" id="149040"/>
    <lineage>
        <taxon>Eukaryota</taxon>
        <taxon>Fungi</taxon>
        <taxon>Dikarya</taxon>
        <taxon>Ascomycota</taxon>
        <taxon>Pezizomycotina</taxon>
        <taxon>Leotiomycetes</taxon>
        <taxon>Helotiales</taxon>
        <taxon>Mollisiaceae</taxon>
        <taxon>Mollisia</taxon>
    </lineage>
</organism>
<feature type="transmembrane region" description="Helical" evidence="7">
    <location>
        <begin position="126"/>
        <end position="147"/>
    </location>
</feature>
<evidence type="ECO:0000256" key="4">
    <source>
        <dbReference type="ARBA" id="ARBA00022692"/>
    </source>
</evidence>
<feature type="transmembrane region" description="Helical" evidence="7">
    <location>
        <begin position="376"/>
        <end position="396"/>
    </location>
</feature>
<accession>A0A194X4L5</accession>
<dbReference type="Pfam" id="PF00083">
    <property type="entry name" value="Sugar_tr"/>
    <property type="match status" value="1"/>
</dbReference>